<proteinExistence type="predicted"/>
<comment type="caution">
    <text evidence="3">The sequence shown here is derived from an EMBL/GenBank/DDBJ whole genome shotgun (WGS) entry which is preliminary data.</text>
</comment>
<feature type="compositionally biased region" description="Low complexity" evidence="1">
    <location>
        <begin position="158"/>
        <end position="177"/>
    </location>
</feature>
<dbReference type="Pfam" id="PF01966">
    <property type="entry name" value="HD"/>
    <property type="match status" value="1"/>
</dbReference>
<dbReference type="InterPro" id="IPR006674">
    <property type="entry name" value="HD_domain"/>
</dbReference>
<name>A0A5C6U1M2_9BURK</name>
<dbReference type="InterPro" id="IPR037522">
    <property type="entry name" value="HD_GYP_dom"/>
</dbReference>
<reference evidence="3 4" key="1">
    <citation type="submission" date="2019-08" db="EMBL/GenBank/DDBJ databases">
        <authorList>
            <person name="Khan S.A."/>
            <person name="Jeon C.O."/>
            <person name="Jeong S.E."/>
        </authorList>
    </citation>
    <scope>NUCLEOTIDE SEQUENCE [LARGE SCALE GENOMIC DNA]</scope>
    <source>
        <strain evidence="4">IMCC1728</strain>
    </source>
</reference>
<dbReference type="EMBL" id="VOPW01000001">
    <property type="protein sequence ID" value="TXC66953.1"/>
    <property type="molecule type" value="Genomic_DNA"/>
</dbReference>
<dbReference type="SUPFAM" id="SSF109604">
    <property type="entry name" value="HD-domain/PDEase-like"/>
    <property type="match status" value="1"/>
</dbReference>
<evidence type="ECO:0000313" key="4">
    <source>
        <dbReference type="Proteomes" id="UP000321832"/>
    </source>
</evidence>
<evidence type="ECO:0000259" key="2">
    <source>
        <dbReference type="PROSITE" id="PS51832"/>
    </source>
</evidence>
<dbReference type="Gene3D" id="1.10.3210.10">
    <property type="entry name" value="Hypothetical protein af1432"/>
    <property type="match status" value="1"/>
</dbReference>
<evidence type="ECO:0000256" key="1">
    <source>
        <dbReference type="SAM" id="MobiDB-lite"/>
    </source>
</evidence>
<keyword evidence="4" id="KW-1185">Reference proteome</keyword>
<gene>
    <name evidence="3" type="ORF">FSC37_17850</name>
</gene>
<organism evidence="3 4">
    <name type="scientific">Piscinibacter aquaticus</name>
    <dbReference type="NCBI Taxonomy" id="392597"/>
    <lineage>
        <taxon>Bacteria</taxon>
        <taxon>Pseudomonadati</taxon>
        <taxon>Pseudomonadota</taxon>
        <taxon>Betaproteobacteria</taxon>
        <taxon>Burkholderiales</taxon>
        <taxon>Sphaerotilaceae</taxon>
        <taxon>Piscinibacter</taxon>
    </lineage>
</organism>
<feature type="domain" description="HD-GYP" evidence="2">
    <location>
        <begin position="23"/>
        <end position="177"/>
    </location>
</feature>
<feature type="compositionally biased region" description="Low complexity" evidence="1">
    <location>
        <begin position="140"/>
        <end position="150"/>
    </location>
</feature>
<evidence type="ECO:0000313" key="3">
    <source>
        <dbReference type="EMBL" id="TXC66953.1"/>
    </source>
</evidence>
<dbReference type="PROSITE" id="PS51832">
    <property type="entry name" value="HD_GYP"/>
    <property type="match status" value="1"/>
</dbReference>
<dbReference type="SMART" id="SM00471">
    <property type="entry name" value="HDc"/>
    <property type="match status" value="1"/>
</dbReference>
<sequence>MDLAPSQPADAGAHAAKLAQGLADKMLDAGDLCIRLLTEAAGDKASAHALNVTLISMLMGRTFGPAEPDMLDLGTGALLHDVGKLELPDRVRHREDHFSAAEQRLYEEHVAFGIAAARAAWGSAPAPRWWWRSTTSMPTAAASRSSSTPTGCRRWRASSRWSTATTTSAIRTSSPRR</sequence>
<dbReference type="PANTHER" id="PTHR43155">
    <property type="entry name" value="CYCLIC DI-GMP PHOSPHODIESTERASE PA4108-RELATED"/>
    <property type="match status" value="1"/>
</dbReference>
<protein>
    <submittedName>
        <fullName evidence="3">HD domain-containing protein</fullName>
    </submittedName>
</protein>
<dbReference type="AlphaFoldDB" id="A0A5C6U1M2"/>
<dbReference type="PANTHER" id="PTHR43155:SF2">
    <property type="entry name" value="CYCLIC DI-GMP PHOSPHODIESTERASE PA4108"/>
    <property type="match status" value="1"/>
</dbReference>
<feature type="region of interest" description="Disordered" evidence="1">
    <location>
        <begin position="140"/>
        <end position="177"/>
    </location>
</feature>
<dbReference type="Proteomes" id="UP000321832">
    <property type="component" value="Unassembled WGS sequence"/>
</dbReference>
<dbReference type="CDD" id="cd00077">
    <property type="entry name" value="HDc"/>
    <property type="match status" value="1"/>
</dbReference>
<dbReference type="InterPro" id="IPR003607">
    <property type="entry name" value="HD/PDEase_dom"/>
</dbReference>
<dbReference type="GO" id="GO:0008081">
    <property type="term" value="F:phosphoric diester hydrolase activity"/>
    <property type="evidence" value="ECO:0007669"/>
    <property type="project" value="UniProtKB-ARBA"/>
</dbReference>
<accession>A0A5C6U1M2</accession>